<feature type="binding site" evidence="13">
    <location>
        <position position="229"/>
    </location>
    <ligand>
        <name>substrate</name>
    </ligand>
</feature>
<dbReference type="InterPro" id="IPR012338">
    <property type="entry name" value="Beta-lactam/transpept-like"/>
</dbReference>
<feature type="active site" description="Proton acceptor" evidence="12">
    <location>
        <position position="72"/>
    </location>
</feature>
<protein>
    <recommendedName>
        <fullName evidence="3">serine-type D-Ala-D-Ala carboxypeptidase</fullName>
        <ecNumber evidence="3">3.4.16.4</ecNumber>
    </recommendedName>
</protein>
<evidence type="ECO:0000313" key="16">
    <source>
        <dbReference type="EMBL" id="KIS23788.1"/>
    </source>
</evidence>
<dbReference type="EMBL" id="JXSU01000007">
    <property type="protein sequence ID" value="KIS23788.1"/>
    <property type="molecule type" value="Genomic_DNA"/>
</dbReference>
<dbReference type="GO" id="GO:0009002">
    <property type="term" value="F:serine-type D-Ala-D-Ala carboxypeptidase activity"/>
    <property type="evidence" value="ECO:0007669"/>
    <property type="project" value="UniProtKB-EC"/>
</dbReference>
<dbReference type="PANTHER" id="PTHR21581:SF33">
    <property type="entry name" value="D-ALANYL-D-ALANINE CARBOXYPEPTIDASE DACB"/>
    <property type="match status" value="1"/>
</dbReference>
<evidence type="ECO:0000256" key="12">
    <source>
        <dbReference type="PIRSR" id="PIRSR618044-1"/>
    </source>
</evidence>
<dbReference type="HOGENOM" id="CLU_027070_7_0_9"/>
<accession>A0A0D0ZZ01</accession>
<evidence type="ECO:0000256" key="1">
    <source>
        <dbReference type="ARBA" id="ARBA00004752"/>
    </source>
</evidence>
<reference evidence="16 17" key="1">
    <citation type="submission" date="2014-06" db="EMBL/GenBank/DDBJ databases">
        <title>Genome characterization of distinct group I Clostridium botulinum lineages.</title>
        <authorList>
            <person name="Giordani F."/>
            <person name="Anselmo A."/>
            <person name="Fillo S."/>
            <person name="Palozzi A.M."/>
            <person name="Fortunato A."/>
            <person name="Gentile B."/>
            <person name="Ciammaruconi A."/>
            <person name="Anniballi F."/>
            <person name="De Medici D."/>
            <person name="Lista F."/>
        </authorList>
    </citation>
    <scope>NUCLEOTIDE SEQUENCE [LARGE SCALE GENOMIC DNA]</scope>
    <source>
        <strain evidence="16 17">B2 450</strain>
    </source>
</reference>
<keyword evidence="9" id="KW-0573">Peptidoglycan synthesis</keyword>
<keyword evidence="10" id="KW-0961">Cell wall biogenesis/degradation</keyword>
<dbReference type="EC" id="3.4.16.4" evidence="3"/>
<keyword evidence="6" id="KW-0732">Signal</keyword>
<dbReference type="MEROPS" id="S11.004"/>
<dbReference type="PANTHER" id="PTHR21581">
    <property type="entry name" value="D-ALANYL-D-ALANINE CARBOXYPEPTIDASE"/>
    <property type="match status" value="1"/>
</dbReference>
<dbReference type="GO" id="GO:0008360">
    <property type="term" value="P:regulation of cell shape"/>
    <property type="evidence" value="ECO:0007669"/>
    <property type="project" value="UniProtKB-KW"/>
</dbReference>
<name>A0A0D0ZZ01_CLOBO</name>
<comment type="similarity">
    <text evidence="2 14">Belongs to the peptidase S11 family.</text>
</comment>
<dbReference type="PRINTS" id="PR00725">
    <property type="entry name" value="DADACBPTASE1"/>
</dbReference>
<evidence type="ECO:0000256" key="9">
    <source>
        <dbReference type="ARBA" id="ARBA00022984"/>
    </source>
</evidence>
<feature type="active site" evidence="12">
    <location>
        <position position="124"/>
    </location>
</feature>
<dbReference type="SMART" id="SM00936">
    <property type="entry name" value="PBP5_C"/>
    <property type="match status" value="1"/>
</dbReference>
<dbReference type="UniPathway" id="UPA00219"/>
<comment type="pathway">
    <text evidence="1">Cell wall biogenesis; peptidoglycan biosynthesis.</text>
</comment>
<dbReference type="InterPro" id="IPR012907">
    <property type="entry name" value="Peptidase_S11_C"/>
</dbReference>
<dbReference type="SUPFAM" id="SSF56601">
    <property type="entry name" value="beta-lactamase/transpeptidase-like"/>
    <property type="match status" value="1"/>
</dbReference>
<comment type="catalytic activity">
    <reaction evidence="11">
        <text>Preferential cleavage: (Ac)2-L-Lys-D-Ala-|-D-Ala. Also transpeptidation of peptidyl-alanyl moieties that are N-acyl substituents of D-alanine.</text>
        <dbReference type="EC" id="3.4.16.4"/>
    </reaction>
</comment>
<proteinExistence type="inferred from homology"/>
<keyword evidence="8" id="KW-0133">Cell shape</keyword>
<keyword evidence="7" id="KW-0378">Hydrolase</keyword>
<evidence type="ECO:0000256" key="4">
    <source>
        <dbReference type="ARBA" id="ARBA00022645"/>
    </source>
</evidence>
<feature type="active site" description="Acyl-ester intermediate" evidence="12">
    <location>
        <position position="69"/>
    </location>
</feature>
<evidence type="ECO:0000256" key="8">
    <source>
        <dbReference type="ARBA" id="ARBA00022960"/>
    </source>
</evidence>
<dbReference type="GO" id="GO:0009252">
    <property type="term" value="P:peptidoglycan biosynthetic process"/>
    <property type="evidence" value="ECO:0007669"/>
    <property type="project" value="UniProtKB-UniPathway"/>
</dbReference>
<evidence type="ECO:0000256" key="11">
    <source>
        <dbReference type="ARBA" id="ARBA00034000"/>
    </source>
</evidence>
<organism evidence="16 17">
    <name type="scientific">Clostridium botulinum B2 450</name>
    <dbReference type="NCBI Taxonomy" id="1379739"/>
    <lineage>
        <taxon>Bacteria</taxon>
        <taxon>Bacillati</taxon>
        <taxon>Bacillota</taxon>
        <taxon>Clostridia</taxon>
        <taxon>Eubacteriales</taxon>
        <taxon>Clostridiaceae</taxon>
        <taxon>Clostridium</taxon>
    </lineage>
</organism>
<keyword evidence="5" id="KW-0645">Protease</keyword>
<keyword evidence="4 16" id="KW-0121">Carboxypeptidase</keyword>
<dbReference type="InterPro" id="IPR001967">
    <property type="entry name" value="Peptidase_S11_N"/>
</dbReference>
<evidence type="ECO:0000256" key="6">
    <source>
        <dbReference type="ARBA" id="ARBA00022729"/>
    </source>
</evidence>
<dbReference type="InterPro" id="IPR018044">
    <property type="entry name" value="Peptidase_S11"/>
</dbReference>
<dbReference type="Pfam" id="PF07943">
    <property type="entry name" value="PBP5_C"/>
    <property type="match status" value="1"/>
</dbReference>
<dbReference type="Proteomes" id="UP000032250">
    <property type="component" value="Unassembled WGS sequence"/>
</dbReference>
<evidence type="ECO:0000256" key="13">
    <source>
        <dbReference type="PIRSR" id="PIRSR618044-2"/>
    </source>
</evidence>
<evidence type="ECO:0000256" key="3">
    <source>
        <dbReference type="ARBA" id="ARBA00012448"/>
    </source>
</evidence>
<evidence type="ECO:0000256" key="14">
    <source>
        <dbReference type="RuleBase" id="RU004016"/>
    </source>
</evidence>
<dbReference type="OrthoDB" id="9791132at2"/>
<dbReference type="Gene3D" id="3.40.710.10">
    <property type="entry name" value="DD-peptidase/beta-lactamase superfamily"/>
    <property type="match status" value="1"/>
</dbReference>
<evidence type="ECO:0000256" key="5">
    <source>
        <dbReference type="ARBA" id="ARBA00022670"/>
    </source>
</evidence>
<gene>
    <name evidence="16" type="ORF">N495_09335</name>
</gene>
<evidence type="ECO:0000256" key="7">
    <source>
        <dbReference type="ARBA" id="ARBA00022801"/>
    </source>
</evidence>
<dbReference type="GO" id="GO:0006508">
    <property type="term" value="P:proteolysis"/>
    <property type="evidence" value="ECO:0007669"/>
    <property type="project" value="UniProtKB-KW"/>
</dbReference>
<dbReference type="Pfam" id="PF00768">
    <property type="entry name" value="Peptidase_S11"/>
    <property type="match status" value="1"/>
</dbReference>
<evidence type="ECO:0000256" key="2">
    <source>
        <dbReference type="ARBA" id="ARBA00007164"/>
    </source>
</evidence>
<dbReference type="PATRIC" id="fig|1379739.3.peg.2222"/>
<evidence type="ECO:0000256" key="10">
    <source>
        <dbReference type="ARBA" id="ARBA00023316"/>
    </source>
</evidence>
<dbReference type="RefSeq" id="WP_003485924.1">
    <property type="nucleotide sequence ID" value="NZ_JXSU01000007.1"/>
</dbReference>
<evidence type="ECO:0000313" key="17">
    <source>
        <dbReference type="Proteomes" id="UP000032250"/>
    </source>
</evidence>
<dbReference type="GO" id="GO:0071555">
    <property type="term" value="P:cell wall organization"/>
    <property type="evidence" value="ECO:0007669"/>
    <property type="project" value="UniProtKB-KW"/>
</dbReference>
<sequence>MKKTLKNKFILILSLIFIVTLIPTKAYGKEESQKNKPPYINARCAIAIDKDTGIVLFEKSANEIVPIASTTKIMTTLVALKYGDLDRKIEISENADKIKGSTVGYKKGEKITLRELLYGLMLRSGNDAAIAIAEGIAGSVEGFSKLMNEYASEIGLLNSHFITPHGLDKDEHYSTAYDLALATATAKKYELFNKIVSSKDVKKEEYSFTRDYHNINKILWKIPEADGVKTGYTGKAGKCLVTSSKINGNDIIIVVLNCTPRWNETTKIHDYVKNNYDFKKICTKGDILDQAVFEEGSVNIIADKDIIIPFKNGANYSIKINKPKELNWKVKKGEDFGSISILNGNELIYNKKLKAGNNLSKGGIKNWFLNKKKCTSDK</sequence>
<feature type="domain" description="Peptidase S11 D-Ala-D-Ala carboxypeptidase A C-terminal" evidence="15">
    <location>
        <begin position="276"/>
        <end position="361"/>
    </location>
</feature>
<dbReference type="AlphaFoldDB" id="A0A0D0ZZ01"/>
<comment type="caution">
    <text evidence="16">The sequence shown here is derived from an EMBL/GenBank/DDBJ whole genome shotgun (WGS) entry which is preliminary data.</text>
</comment>
<evidence type="ECO:0000259" key="15">
    <source>
        <dbReference type="SMART" id="SM00936"/>
    </source>
</evidence>